<evidence type="ECO:0000313" key="2">
    <source>
        <dbReference type="EMBL" id="PWA85571.1"/>
    </source>
</evidence>
<dbReference type="Pfam" id="PF05699">
    <property type="entry name" value="Dimer_Tnp_hAT"/>
    <property type="match status" value="1"/>
</dbReference>
<dbReference type="InterPro" id="IPR008906">
    <property type="entry name" value="HATC_C_dom"/>
</dbReference>
<dbReference type="Proteomes" id="UP000245207">
    <property type="component" value="Unassembled WGS sequence"/>
</dbReference>
<gene>
    <name evidence="2" type="ORF">CTI12_AA064920</name>
</gene>
<dbReference type="EMBL" id="PKPP01001106">
    <property type="protein sequence ID" value="PWA85571.1"/>
    <property type="molecule type" value="Genomic_DNA"/>
</dbReference>
<feature type="domain" description="HAT C-terminal dimerisation" evidence="1">
    <location>
        <begin position="172"/>
        <end position="210"/>
    </location>
</feature>
<accession>A0A2U1PII5</accession>
<sequence length="210" mass="24560">MLLDVALKILNGLVIYFEIYRETRLDNAISEAKQIAQTIDIDIEPEFTIKRAPCRKIQFDEIPDTEREQQSVKEQFRTDYFLIIVDMALVQLNSRFEQMEYFESIFGFMFDASKFTYLDDANLKECCLNLEFALTNDEDCDIDDKDLFIESQILQEMLPNGAYDGERPWSSIEIMEFTKKMDMFPNVLLAYKILLTLPVTVASAERSFQT</sequence>
<comment type="caution">
    <text evidence="2">The sequence shown here is derived from an EMBL/GenBank/DDBJ whole genome shotgun (WGS) entry which is preliminary data.</text>
</comment>
<dbReference type="AlphaFoldDB" id="A0A2U1PII5"/>
<dbReference type="GO" id="GO:0046983">
    <property type="term" value="F:protein dimerization activity"/>
    <property type="evidence" value="ECO:0007669"/>
    <property type="project" value="InterPro"/>
</dbReference>
<evidence type="ECO:0000313" key="3">
    <source>
        <dbReference type="Proteomes" id="UP000245207"/>
    </source>
</evidence>
<evidence type="ECO:0000259" key="1">
    <source>
        <dbReference type="Pfam" id="PF05699"/>
    </source>
</evidence>
<organism evidence="2 3">
    <name type="scientific">Artemisia annua</name>
    <name type="common">Sweet wormwood</name>
    <dbReference type="NCBI Taxonomy" id="35608"/>
    <lineage>
        <taxon>Eukaryota</taxon>
        <taxon>Viridiplantae</taxon>
        <taxon>Streptophyta</taxon>
        <taxon>Embryophyta</taxon>
        <taxon>Tracheophyta</taxon>
        <taxon>Spermatophyta</taxon>
        <taxon>Magnoliopsida</taxon>
        <taxon>eudicotyledons</taxon>
        <taxon>Gunneridae</taxon>
        <taxon>Pentapetalae</taxon>
        <taxon>asterids</taxon>
        <taxon>campanulids</taxon>
        <taxon>Asterales</taxon>
        <taxon>Asteraceae</taxon>
        <taxon>Asteroideae</taxon>
        <taxon>Anthemideae</taxon>
        <taxon>Artemisiinae</taxon>
        <taxon>Artemisia</taxon>
    </lineage>
</organism>
<reference evidence="2 3" key="1">
    <citation type="journal article" date="2018" name="Mol. Plant">
        <title>The genome of Artemisia annua provides insight into the evolution of Asteraceae family and artemisinin biosynthesis.</title>
        <authorList>
            <person name="Shen Q."/>
            <person name="Zhang L."/>
            <person name="Liao Z."/>
            <person name="Wang S."/>
            <person name="Yan T."/>
            <person name="Shi P."/>
            <person name="Liu M."/>
            <person name="Fu X."/>
            <person name="Pan Q."/>
            <person name="Wang Y."/>
            <person name="Lv Z."/>
            <person name="Lu X."/>
            <person name="Zhang F."/>
            <person name="Jiang W."/>
            <person name="Ma Y."/>
            <person name="Chen M."/>
            <person name="Hao X."/>
            <person name="Li L."/>
            <person name="Tang Y."/>
            <person name="Lv G."/>
            <person name="Zhou Y."/>
            <person name="Sun X."/>
            <person name="Brodelius P.E."/>
            <person name="Rose J.K.C."/>
            <person name="Tang K."/>
        </authorList>
    </citation>
    <scope>NUCLEOTIDE SEQUENCE [LARGE SCALE GENOMIC DNA]</scope>
    <source>
        <strain evidence="3">cv. Huhao1</strain>
        <tissue evidence="2">Leaf</tissue>
    </source>
</reference>
<keyword evidence="3" id="KW-1185">Reference proteome</keyword>
<name>A0A2U1PII5_ARTAN</name>
<proteinExistence type="predicted"/>
<dbReference type="STRING" id="35608.A0A2U1PII5"/>
<dbReference type="OrthoDB" id="1306140at2759"/>
<protein>
    <submittedName>
        <fullName evidence="2">Zinc finger MYM-type protein 1</fullName>
    </submittedName>
</protein>